<evidence type="ECO:0000313" key="2">
    <source>
        <dbReference type="Proteomes" id="UP001227230"/>
    </source>
</evidence>
<accession>A0ABY9DEP2</accession>
<protein>
    <recommendedName>
        <fullName evidence="3">F-box/kelch-repeat protein</fullName>
    </recommendedName>
</protein>
<proteinExistence type="predicted"/>
<gene>
    <name evidence="1" type="ORF">VitviT2T_024090</name>
</gene>
<dbReference type="Proteomes" id="UP001227230">
    <property type="component" value="Chromosome 16"/>
</dbReference>
<sequence>MRRWRAEERGSATSVRVVGHWRDLCGSCRPSAGSLLVSRQGCVNSGRRRGGKLPVCMSWAAGGTYVSVAAVASRWRDLSWTLGVADGTLMVGGGGRVGAWRLQRRSLEIWRF</sequence>
<reference evidence="1 2" key="1">
    <citation type="journal article" date="2023" name="Hortic Res">
        <title>The complete reference genome for grapevine (Vitis vinifera L.) genetics and breeding.</title>
        <authorList>
            <person name="Shi X."/>
            <person name="Cao S."/>
            <person name="Wang X."/>
            <person name="Huang S."/>
            <person name="Wang Y."/>
            <person name="Liu Z."/>
            <person name="Liu W."/>
            <person name="Leng X."/>
            <person name="Peng Y."/>
            <person name="Wang N."/>
            <person name="Wang Y."/>
            <person name="Ma Z."/>
            <person name="Xu X."/>
            <person name="Zhang F."/>
            <person name="Xue H."/>
            <person name="Zhong H."/>
            <person name="Wang Y."/>
            <person name="Zhang K."/>
            <person name="Velt A."/>
            <person name="Avia K."/>
            <person name="Holtgrawe D."/>
            <person name="Grimplet J."/>
            <person name="Matus J.T."/>
            <person name="Ware D."/>
            <person name="Wu X."/>
            <person name="Wang H."/>
            <person name="Liu C."/>
            <person name="Fang Y."/>
            <person name="Rustenholz C."/>
            <person name="Cheng Z."/>
            <person name="Xiao H."/>
            <person name="Zhou Y."/>
        </authorList>
    </citation>
    <scope>NUCLEOTIDE SEQUENCE [LARGE SCALE GENOMIC DNA]</scope>
    <source>
        <strain evidence="2">cv. Pinot noir / PN40024</strain>
        <tissue evidence="1">Leaf</tissue>
    </source>
</reference>
<name>A0ABY9DEP2_VITVI</name>
<evidence type="ECO:0008006" key="3">
    <source>
        <dbReference type="Google" id="ProtNLM"/>
    </source>
</evidence>
<organism evidence="1 2">
    <name type="scientific">Vitis vinifera</name>
    <name type="common">Grape</name>
    <dbReference type="NCBI Taxonomy" id="29760"/>
    <lineage>
        <taxon>Eukaryota</taxon>
        <taxon>Viridiplantae</taxon>
        <taxon>Streptophyta</taxon>
        <taxon>Embryophyta</taxon>
        <taxon>Tracheophyta</taxon>
        <taxon>Spermatophyta</taxon>
        <taxon>Magnoliopsida</taxon>
        <taxon>eudicotyledons</taxon>
        <taxon>Gunneridae</taxon>
        <taxon>Pentapetalae</taxon>
        <taxon>rosids</taxon>
        <taxon>Vitales</taxon>
        <taxon>Vitaceae</taxon>
        <taxon>Viteae</taxon>
        <taxon>Vitis</taxon>
    </lineage>
</organism>
<dbReference type="EMBL" id="CP126663">
    <property type="protein sequence ID" value="WKA06175.1"/>
    <property type="molecule type" value="Genomic_DNA"/>
</dbReference>
<keyword evidence="2" id="KW-1185">Reference proteome</keyword>
<evidence type="ECO:0000313" key="1">
    <source>
        <dbReference type="EMBL" id="WKA06175.1"/>
    </source>
</evidence>